<gene>
    <name evidence="2" type="ORF">HA254_03460</name>
</gene>
<feature type="compositionally biased region" description="Basic and acidic residues" evidence="1">
    <location>
        <begin position="8"/>
        <end position="21"/>
    </location>
</feature>
<evidence type="ECO:0000256" key="1">
    <source>
        <dbReference type="SAM" id="MobiDB-lite"/>
    </source>
</evidence>
<name>A0A7J4J393_9ARCH</name>
<dbReference type="AlphaFoldDB" id="A0A7J4J393"/>
<protein>
    <submittedName>
        <fullName evidence="2">Uncharacterized protein</fullName>
    </submittedName>
</protein>
<evidence type="ECO:0000313" key="3">
    <source>
        <dbReference type="Proteomes" id="UP000565078"/>
    </source>
</evidence>
<feature type="region of interest" description="Disordered" evidence="1">
    <location>
        <begin position="1"/>
        <end position="34"/>
    </location>
</feature>
<evidence type="ECO:0000313" key="2">
    <source>
        <dbReference type="EMBL" id="HIH09706.1"/>
    </source>
</evidence>
<dbReference type="EMBL" id="DUGC01000055">
    <property type="protein sequence ID" value="HIH09706.1"/>
    <property type="molecule type" value="Genomic_DNA"/>
</dbReference>
<organism evidence="2 3">
    <name type="scientific">Candidatus Iainarchaeum sp</name>
    <dbReference type="NCBI Taxonomy" id="3101447"/>
    <lineage>
        <taxon>Archaea</taxon>
        <taxon>Candidatus Iainarchaeota</taxon>
        <taxon>Candidatus Iainarchaeia</taxon>
        <taxon>Candidatus Iainarchaeales</taxon>
        <taxon>Candidatus Iainarchaeaceae</taxon>
        <taxon>Candidatus Iainarchaeum</taxon>
    </lineage>
</organism>
<comment type="caution">
    <text evidence="2">The sequence shown here is derived from an EMBL/GenBank/DDBJ whole genome shotgun (WGS) entry which is preliminary data.</text>
</comment>
<sequence length="69" mass="7900">MGILDAIAGKKDAEKEQDRVENSSQNSPAGKYSEPCSLCNKLGTEKKWMGKYWHVKCFRSARKMAKRMF</sequence>
<proteinExistence type="predicted"/>
<reference evidence="3" key="1">
    <citation type="journal article" date="2020" name="bioRxiv">
        <title>A rank-normalized archaeal taxonomy based on genome phylogeny resolves widespread incomplete and uneven classifications.</title>
        <authorList>
            <person name="Rinke C."/>
            <person name="Chuvochina M."/>
            <person name="Mussig A.J."/>
            <person name="Chaumeil P.-A."/>
            <person name="Waite D.W."/>
            <person name="Whitman W.B."/>
            <person name="Parks D.H."/>
            <person name="Hugenholtz P."/>
        </authorList>
    </citation>
    <scope>NUCLEOTIDE SEQUENCE [LARGE SCALE GENOMIC DNA]</scope>
</reference>
<accession>A0A7J4J393</accession>
<dbReference type="Proteomes" id="UP000565078">
    <property type="component" value="Unassembled WGS sequence"/>
</dbReference>